<keyword evidence="1" id="KW-0547">Nucleotide-binding</keyword>
<evidence type="ECO:0000256" key="1">
    <source>
        <dbReference type="PROSITE-ProRule" id="PRU00409"/>
    </source>
</evidence>
<protein>
    <submittedName>
        <fullName evidence="3">YheC/D like ATP-grasp</fullName>
    </submittedName>
</protein>
<dbReference type="GO" id="GO:0005524">
    <property type="term" value="F:ATP binding"/>
    <property type="evidence" value="ECO:0007669"/>
    <property type="project" value="UniProtKB-UniRule"/>
</dbReference>
<dbReference type="EMBL" id="FMZA01000010">
    <property type="protein sequence ID" value="SDC55640.1"/>
    <property type="molecule type" value="Genomic_DNA"/>
</dbReference>
<feature type="domain" description="ATP-grasp" evidence="2">
    <location>
        <begin position="122"/>
        <end position="361"/>
    </location>
</feature>
<gene>
    <name evidence="3" type="ORF">SAMN04488112_11011</name>
</gene>
<dbReference type="Proteomes" id="UP000199387">
    <property type="component" value="Unassembled WGS sequence"/>
</dbReference>
<dbReference type="Gene3D" id="3.30.470.20">
    <property type="entry name" value="ATP-grasp fold, B domain"/>
    <property type="match status" value="1"/>
</dbReference>
<name>A0A1G6MJI7_9BACL</name>
<proteinExistence type="predicted"/>
<dbReference type="GO" id="GO:0046872">
    <property type="term" value="F:metal ion binding"/>
    <property type="evidence" value="ECO:0007669"/>
    <property type="project" value="InterPro"/>
</dbReference>
<evidence type="ECO:0000259" key="2">
    <source>
        <dbReference type="PROSITE" id="PS50975"/>
    </source>
</evidence>
<dbReference type="InterPro" id="IPR026838">
    <property type="entry name" value="YheC/D"/>
</dbReference>
<dbReference type="AlphaFoldDB" id="A0A1G6MJI7"/>
<organism evidence="3 4">
    <name type="scientific">Melghirimyces thermohalophilus</name>
    <dbReference type="NCBI Taxonomy" id="1236220"/>
    <lineage>
        <taxon>Bacteria</taxon>
        <taxon>Bacillati</taxon>
        <taxon>Bacillota</taxon>
        <taxon>Bacilli</taxon>
        <taxon>Bacillales</taxon>
        <taxon>Thermoactinomycetaceae</taxon>
        <taxon>Melghirimyces</taxon>
    </lineage>
</organism>
<evidence type="ECO:0000313" key="4">
    <source>
        <dbReference type="Proteomes" id="UP000199387"/>
    </source>
</evidence>
<dbReference type="RefSeq" id="WP_091569800.1">
    <property type="nucleotide sequence ID" value="NZ_FMZA01000010.1"/>
</dbReference>
<dbReference type="Pfam" id="PF14398">
    <property type="entry name" value="ATPgrasp_YheCD"/>
    <property type="match status" value="1"/>
</dbReference>
<dbReference type="PROSITE" id="PS50975">
    <property type="entry name" value="ATP_GRASP"/>
    <property type="match status" value="1"/>
</dbReference>
<accession>A0A1G6MJI7</accession>
<keyword evidence="1" id="KW-0067">ATP-binding</keyword>
<reference evidence="3 4" key="1">
    <citation type="submission" date="2016-10" db="EMBL/GenBank/DDBJ databases">
        <authorList>
            <person name="de Groot N.N."/>
        </authorList>
    </citation>
    <scope>NUCLEOTIDE SEQUENCE [LARGE SCALE GENOMIC DNA]</scope>
    <source>
        <strain evidence="3 4">DSM 45514</strain>
    </source>
</reference>
<dbReference type="OrthoDB" id="7869153at2"/>
<dbReference type="STRING" id="1236220.SAMN04488112_11011"/>
<evidence type="ECO:0000313" key="3">
    <source>
        <dbReference type="EMBL" id="SDC55640.1"/>
    </source>
</evidence>
<sequence>MRPTTYTLGVITCRIAKKFPPFLETEYIKSLTREGKPLGIRLITFNPMDVDWTRRKVTAWSYDLPTDKWLKEEHPLPRLIYDRCYYLDSRQYLAYKPHISRMNQDPNILFLGKALGGKLQTYKMLQQEPSLRPYLPPTQKLQNTQELLSALRSHSSILIKPNGGSHGRGVAAIIPEGNIIRVWGRSKANRRFHIKLHSTKTLLLWARRFIGNTRYIVQPYLNLTTSDGRPFDIRILVQKDRSGTWTTTGMAVRSGNRNSLTSNLHGGGRAEQAQSFLSKNFPPNKVSEIMDAIRFLSIHVPKQIESQHGRLLELGLDVGIDRRGHVWVLEANSKPGRSVFLMTGEKETRMRSIQLPIQYALTLFRSLTGGSV</sequence>
<keyword evidence="4" id="KW-1185">Reference proteome</keyword>
<dbReference type="SUPFAM" id="SSF56059">
    <property type="entry name" value="Glutathione synthetase ATP-binding domain-like"/>
    <property type="match status" value="1"/>
</dbReference>
<dbReference type="InterPro" id="IPR011761">
    <property type="entry name" value="ATP-grasp"/>
</dbReference>